<feature type="domain" description="Hedgehog/Intein (Hint)" evidence="2">
    <location>
        <begin position="358"/>
        <end position="495"/>
    </location>
</feature>
<dbReference type="Proteomes" id="UP000321405">
    <property type="component" value="Unassembled WGS sequence"/>
</dbReference>
<feature type="region of interest" description="Disordered" evidence="1">
    <location>
        <begin position="674"/>
        <end position="694"/>
    </location>
</feature>
<evidence type="ECO:0000313" key="4">
    <source>
        <dbReference type="Proteomes" id="UP000321405"/>
    </source>
</evidence>
<protein>
    <recommendedName>
        <fullName evidence="2">Hedgehog/Intein (Hint) domain-containing protein</fullName>
    </recommendedName>
</protein>
<sequence length="694" mass="73330">MTTSLTGTWSAVMSNGQLTYTSHIPGGQDVLVTGSVTLDGASLIITGGATVSGLTGTSASITIQSGGTLAESTISGGSLVVSSGGATIHNSYTGASLDKIFSAHIEAGGSSVADSFTYTGSFQSSWGPVFTVESGASILEPHFGSGSFVYISSGATVSGVTADPGVTGINIATAYGDAVPSNAPSAPGYALTLSGIWDARVVSGATVFVNRADSTQVVTPPAGGVRFTAGALVVQSGAVVSDVYIDGTTNAQIVVEDGGEVRNSFFTGPAMINPGGLSVSNVFAGSVTIQQGAVSQSDLYLGYAQTTFNRIDGTAIDPIIGTGDTASGVWVASTGKIVNPSIGAGSNASIQGGMDPSCFLPGSLIRTIDGYRAVETLKPGDTLPVFDGGIDAVAVVEHVTKMRFRVDTRLSGDRAGYPVRVHRHAFAENCPFEDLLVTPEHCFLLEGRFVPVRMLVNGGSIRYETDIAEYDYYHVSCADHHVIDANGVRTESHFDETERSEERSHPHGLERDTSRVFVEPIWQALRERSLQLGLVADAEKRGRVTTRQMPCLIDRKGQVHRARRVNGRRHIFHIDGSLAPLRLRVGTARPCDVEGPFVDDRRELGVLVGQIMQFDSSGVRPVTGHHERQTLEGWHDVESPEMRWTRGLALLPCHRSEKPETTILSIEILDEGPARSCAGREEAEQEDAGTLHVA</sequence>
<dbReference type="Pfam" id="PF13403">
    <property type="entry name" value="Hint_2"/>
    <property type="match status" value="1"/>
</dbReference>
<comment type="caution">
    <text evidence="3">The sequence shown here is derived from an EMBL/GenBank/DDBJ whole genome shotgun (WGS) entry which is preliminary data.</text>
</comment>
<dbReference type="InterPro" id="IPR036844">
    <property type="entry name" value="Hint_dom_sf"/>
</dbReference>
<reference evidence="3 4" key="1">
    <citation type="submission" date="2019-07" db="EMBL/GenBank/DDBJ databases">
        <title>Whole genome shotgun sequence of Swaminathania salitolerans NBRC 104436.</title>
        <authorList>
            <person name="Hosoyama A."/>
            <person name="Uohara A."/>
            <person name="Ohji S."/>
            <person name="Ichikawa N."/>
        </authorList>
    </citation>
    <scope>NUCLEOTIDE SEQUENCE [LARGE SCALE GENOMIC DNA]</scope>
    <source>
        <strain evidence="3 4">NBRC 104436</strain>
    </source>
</reference>
<evidence type="ECO:0000259" key="2">
    <source>
        <dbReference type="Pfam" id="PF13403"/>
    </source>
</evidence>
<evidence type="ECO:0000313" key="3">
    <source>
        <dbReference type="EMBL" id="GEL00966.1"/>
    </source>
</evidence>
<evidence type="ECO:0000256" key="1">
    <source>
        <dbReference type="SAM" id="MobiDB-lite"/>
    </source>
</evidence>
<gene>
    <name evidence="3" type="ORF">SSA02_01290</name>
</gene>
<keyword evidence="4" id="KW-1185">Reference proteome</keyword>
<accession>A0A511BKS9</accession>
<dbReference type="SUPFAM" id="SSF51294">
    <property type="entry name" value="Hedgehog/intein (Hint) domain"/>
    <property type="match status" value="1"/>
</dbReference>
<dbReference type="InterPro" id="IPR028992">
    <property type="entry name" value="Hedgehog/Intein_dom"/>
</dbReference>
<proteinExistence type="predicted"/>
<organism evidence="3 4">
    <name type="scientific">Swaminathania salitolerans</name>
    <dbReference type="NCBI Taxonomy" id="182838"/>
    <lineage>
        <taxon>Bacteria</taxon>
        <taxon>Pseudomonadati</taxon>
        <taxon>Pseudomonadota</taxon>
        <taxon>Alphaproteobacteria</taxon>
        <taxon>Acetobacterales</taxon>
        <taxon>Acetobacteraceae</taxon>
        <taxon>Swaminathania</taxon>
    </lineage>
</organism>
<dbReference type="EMBL" id="BJVC01000001">
    <property type="protein sequence ID" value="GEL00966.1"/>
    <property type="molecule type" value="Genomic_DNA"/>
</dbReference>
<dbReference type="AlphaFoldDB" id="A0A511BKS9"/>
<name>A0A511BKS9_9PROT</name>
<dbReference type="Gene3D" id="2.170.16.10">
    <property type="entry name" value="Hedgehog/Intein (Hint) domain"/>
    <property type="match status" value="1"/>
</dbReference>